<keyword evidence="2" id="KW-0503">Monooxygenase</keyword>
<dbReference type="Pfam" id="PF03992">
    <property type="entry name" value="ABM"/>
    <property type="match status" value="1"/>
</dbReference>
<dbReference type="SUPFAM" id="SSF54909">
    <property type="entry name" value="Dimeric alpha+beta barrel"/>
    <property type="match status" value="1"/>
</dbReference>
<feature type="domain" description="ABM" evidence="1">
    <location>
        <begin position="11"/>
        <end position="104"/>
    </location>
</feature>
<gene>
    <name evidence="2" type="ORF">GL286_19015</name>
</gene>
<dbReference type="PROSITE" id="PS51725">
    <property type="entry name" value="ABM"/>
    <property type="match status" value="1"/>
</dbReference>
<dbReference type="InterPro" id="IPR007138">
    <property type="entry name" value="ABM_dom"/>
</dbReference>
<comment type="caution">
    <text evidence="2">The sequence shown here is derived from an EMBL/GenBank/DDBJ whole genome shotgun (WGS) entry which is preliminary data.</text>
</comment>
<evidence type="ECO:0000259" key="1">
    <source>
        <dbReference type="PROSITE" id="PS51725"/>
    </source>
</evidence>
<dbReference type="GO" id="GO:0004497">
    <property type="term" value="F:monooxygenase activity"/>
    <property type="evidence" value="ECO:0007669"/>
    <property type="project" value="UniProtKB-KW"/>
</dbReference>
<keyword evidence="3" id="KW-1185">Reference proteome</keyword>
<name>A0A6L6JE64_9RHOB</name>
<dbReference type="OrthoDB" id="7665411at2"/>
<reference evidence="2 3" key="1">
    <citation type="submission" date="2019-11" db="EMBL/GenBank/DDBJ databases">
        <authorList>
            <person name="Dong K."/>
        </authorList>
    </citation>
    <scope>NUCLEOTIDE SEQUENCE [LARGE SCALE GENOMIC DNA]</scope>
    <source>
        <strain evidence="2 3">NBRC 111993</strain>
    </source>
</reference>
<dbReference type="RefSeq" id="WP_155097159.1">
    <property type="nucleotide sequence ID" value="NZ_WMIE01000021.1"/>
</dbReference>
<proteinExistence type="predicted"/>
<dbReference type="InterPro" id="IPR011008">
    <property type="entry name" value="Dimeric_a/b-barrel"/>
</dbReference>
<dbReference type="EMBL" id="WMIE01000021">
    <property type="protein sequence ID" value="MTH79806.1"/>
    <property type="molecule type" value="Genomic_DNA"/>
</dbReference>
<dbReference type="Proteomes" id="UP000478183">
    <property type="component" value="Unassembled WGS sequence"/>
</dbReference>
<organism evidence="2 3">
    <name type="scientific">Paracoccus aestuariivivens</name>
    <dbReference type="NCBI Taxonomy" id="1820333"/>
    <lineage>
        <taxon>Bacteria</taxon>
        <taxon>Pseudomonadati</taxon>
        <taxon>Pseudomonadota</taxon>
        <taxon>Alphaproteobacteria</taxon>
        <taxon>Rhodobacterales</taxon>
        <taxon>Paracoccaceae</taxon>
        <taxon>Paracoccus</taxon>
    </lineage>
</organism>
<dbReference type="AlphaFoldDB" id="A0A6L6JE64"/>
<evidence type="ECO:0000313" key="3">
    <source>
        <dbReference type="Proteomes" id="UP000478183"/>
    </source>
</evidence>
<sequence length="117" mass="13258">MTNIAKEFQGQTVICTFEVSPGTAHDVIDALNAAYNEVISRQPGYVSGAVHLNDAQTRIATYSQWRDRRDYQAMLRSSEMRERNRAIHAMCRHFEPVMYDVVETWHVRGGSDAAPAN</sequence>
<protein>
    <submittedName>
        <fullName evidence="2">Antibiotic biosynthesis monooxygenase</fullName>
    </submittedName>
</protein>
<dbReference type="Gene3D" id="3.30.70.100">
    <property type="match status" value="1"/>
</dbReference>
<evidence type="ECO:0000313" key="2">
    <source>
        <dbReference type="EMBL" id="MTH79806.1"/>
    </source>
</evidence>
<accession>A0A6L6JE64</accession>
<keyword evidence="2" id="KW-0560">Oxidoreductase</keyword>